<feature type="domain" description="SH3b" evidence="6">
    <location>
        <begin position="301"/>
        <end position="364"/>
    </location>
</feature>
<keyword evidence="2" id="KW-0645">Protease</keyword>
<feature type="compositionally biased region" description="Low complexity" evidence="5">
    <location>
        <begin position="208"/>
        <end position="224"/>
    </location>
</feature>
<sequence length="506" mass="53027">MIPMARLNEFTNILPRQYTYLYKYTINIGSWKIGLANYRIKWDLGDINMIRKSVMMSIGIGAAALAFNTTEASAAEKATVTADVLNVRSGAGTSHSVIGKLYNGNTVEIISTSNGWHNVKLSNGKTGWVSAEYISVSGSTTPSTGEKGTVTADALNVRSGAGTGYSITGKLYRGNTVEILSSSNGWYNVKLSNGKTGWVSAQYVTVGGSSNEGNNGSTTPSTGEKGTVTADALNVRSGASTSYSVIGKLYKGNTVEILSSSNGWHNVKLSNGSTGWVSAQYVTMGGSSNEGNNGSTTPSTGEKGTVNADTLNVRSGAGTNYSVTGKLYKGNTVEILSSSNGWHNVKLSNGNTGWVSAQYITIGGSSNEGNQGGGESTDKPSTNVQEAIVNEAKKHLGKPYVWGAEGPGSFDCSGLTYYVYKNAAGITLPRVSRDQSKVGTTIGKSDLQPGDLLFSSTDGSGGVNHVGIYIGGGQMIHAPQSGDVVKTTNINTSYWNNAFLWAKRVI</sequence>
<keyword evidence="3" id="KW-0378">Hydrolase</keyword>
<dbReference type="SUPFAM" id="SSF54001">
    <property type="entry name" value="Cysteine proteinases"/>
    <property type="match status" value="1"/>
</dbReference>
<feature type="domain" description="SH3b" evidence="6">
    <location>
        <begin position="145"/>
        <end position="208"/>
    </location>
</feature>
<keyword evidence="9" id="KW-1185">Reference proteome</keyword>
<dbReference type="InterPro" id="IPR000064">
    <property type="entry name" value="NLP_P60_dom"/>
</dbReference>
<comment type="similarity">
    <text evidence="1">Belongs to the peptidase C40 family.</text>
</comment>
<feature type="domain" description="NlpC/P60" evidence="7">
    <location>
        <begin position="382"/>
        <end position="506"/>
    </location>
</feature>
<evidence type="ECO:0000259" key="6">
    <source>
        <dbReference type="PROSITE" id="PS51781"/>
    </source>
</evidence>
<dbReference type="PANTHER" id="PTHR34408">
    <property type="entry name" value="FAMILY PROTEIN, PUTATIVE-RELATED"/>
    <property type="match status" value="1"/>
</dbReference>
<dbReference type="PANTHER" id="PTHR34408:SF1">
    <property type="entry name" value="GLYCOSYL HYDROLASE FAMILY 19 DOMAIN-CONTAINING PROTEIN HI_1415"/>
    <property type="match status" value="1"/>
</dbReference>
<keyword evidence="4" id="KW-0788">Thiol protease</keyword>
<feature type="compositionally biased region" description="Low complexity" evidence="5">
    <location>
        <begin position="286"/>
        <end position="302"/>
    </location>
</feature>
<dbReference type="Gene3D" id="3.90.1720.10">
    <property type="entry name" value="endopeptidase domain like (from Nostoc punctiforme)"/>
    <property type="match status" value="1"/>
</dbReference>
<organism evidence="8 9">
    <name type="scientific">Romboutsia weinsteinii</name>
    <dbReference type="NCBI Taxonomy" id="2020949"/>
    <lineage>
        <taxon>Bacteria</taxon>
        <taxon>Bacillati</taxon>
        <taxon>Bacillota</taxon>
        <taxon>Clostridia</taxon>
        <taxon>Peptostreptococcales</taxon>
        <taxon>Peptostreptococcaceae</taxon>
        <taxon>Romboutsia</taxon>
    </lineage>
</organism>
<evidence type="ECO:0000256" key="5">
    <source>
        <dbReference type="SAM" id="MobiDB-lite"/>
    </source>
</evidence>
<dbReference type="InterPro" id="IPR052354">
    <property type="entry name" value="Cell_Wall_Dynamics_Protein"/>
</dbReference>
<feature type="region of interest" description="Disordered" evidence="5">
    <location>
        <begin position="286"/>
        <end position="307"/>
    </location>
</feature>
<dbReference type="Pfam" id="PF00877">
    <property type="entry name" value="NLPC_P60"/>
    <property type="match status" value="1"/>
</dbReference>
<dbReference type="SMART" id="SM00287">
    <property type="entry name" value="SH3b"/>
    <property type="match status" value="4"/>
</dbReference>
<evidence type="ECO:0000313" key="8">
    <source>
        <dbReference type="EMBL" id="RDY28022.1"/>
    </source>
</evidence>
<dbReference type="Gene3D" id="2.30.30.40">
    <property type="entry name" value="SH3 Domains"/>
    <property type="match status" value="4"/>
</dbReference>
<dbReference type="AlphaFoldDB" id="A0A371J5G5"/>
<dbReference type="InterPro" id="IPR038765">
    <property type="entry name" value="Papain-like_cys_pep_sf"/>
</dbReference>
<feature type="region of interest" description="Disordered" evidence="5">
    <location>
        <begin position="208"/>
        <end position="228"/>
    </location>
</feature>
<dbReference type="GO" id="GO:0008234">
    <property type="term" value="F:cysteine-type peptidase activity"/>
    <property type="evidence" value="ECO:0007669"/>
    <property type="project" value="UniProtKB-KW"/>
</dbReference>
<dbReference type="InterPro" id="IPR003646">
    <property type="entry name" value="SH3-like_bac-type"/>
</dbReference>
<evidence type="ECO:0008006" key="10">
    <source>
        <dbReference type="Google" id="ProtNLM"/>
    </source>
</evidence>
<dbReference type="PROSITE" id="PS51935">
    <property type="entry name" value="NLPC_P60"/>
    <property type="match status" value="1"/>
</dbReference>
<evidence type="ECO:0000256" key="4">
    <source>
        <dbReference type="ARBA" id="ARBA00022807"/>
    </source>
</evidence>
<reference evidence="8 9" key="1">
    <citation type="journal article" date="2017" name="Genome Announc.">
        <title>Draft Genome Sequence of Romboutsia weinsteinii sp. nov. Strain CCRI-19649(T) Isolated from Surface Water.</title>
        <authorList>
            <person name="Maheux A.F."/>
            <person name="Boudreau D.K."/>
            <person name="Berube E."/>
            <person name="Boissinot M."/>
            <person name="Cantin P."/>
            <person name="Raymond F."/>
            <person name="Corbeil J."/>
            <person name="Omar R.F."/>
            <person name="Bergeron M.G."/>
        </authorList>
    </citation>
    <scope>NUCLEOTIDE SEQUENCE [LARGE SCALE GENOMIC DNA]</scope>
    <source>
        <strain evidence="8 9">CCRI-19649</strain>
    </source>
</reference>
<dbReference type="InterPro" id="IPR036028">
    <property type="entry name" value="SH3-like_dom_sf"/>
</dbReference>
<evidence type="ECO:0000256" key="3">
    <source>
        <dbReference type="ARBA" id="ARBA00022801"/>
    </source>
</evidence>
<dbReference type="Pfam" id="PF08239">
    <property type="entry name" value="SH3_3"/>
    <property type="match status" value="4"/>
</dbReference>
<dbReference type="Proteomes" id="UP000215694">
    <property type="component" value="Unassembled WGS sequence"/>
</dbReference>
<gene>
    <name evidence="8" type="ORF">CHL78_006880</name>
</gene>
<name>A0A371J5G5_9FIRM</name>
<evidence type="ECO:0000259" key="7">
    <source>
        <dbReference type="PROSITE" id="PS51935"/>
    </source>
</evidence>
<dbReference type="SUPFAM" id="SSF50044">
    <property type="entry name" value="SH3-domain"/>
    <property type="match status" value="2"/>
</dbReference>
<protein>
    <recommendedName>
        <fullName evidence="10">Peptidoglycan endopeptidase</fullName>
    </recommendedName>
</protein>
<dbReference type="EMBL" id="NOJY02000009">
    <property type="protein sequence ID" value="RDY28022.1"/>
    <property type="molecule type" value="Genomic_DNA"/>
</dbReference>
<accession>A0A371J5G5</accession>
<evidence type="ECO:0000256" key="2">
    <source>
        <dbReference type="ARBA" id="ARBA00022670"/>
    </source>
</evidence>
<evidence type="ECO:0000313" key="9">
    <source>
        <dbReference type="Proteomes" id="UP000215694"/>
    </source>
</evidence>
<proteinExistence type="inferred from homology"/>
<dbReference type="GO" id="GO:0006508">
    <property type="term" value="P:proteolysis"/>
    <property type="evidence" value="ECO:0007669"/>
    <property type="project" value="UniProtKB-KW"/>
</dbReference>
<evidence type="ECO:0000256" key="1">
    <source>
        <dbReference type="ARBA" id="ARBA00007074"/>
    </source>
</evidence>
<dbReference type="PROSITE" id="PS51781">
    <property type="entry name" value="SH3B"/>
    <property type="match status" value="4"/>
</dbReference>
<feature type="domain" description="SH3b" evidence="6">
    <location>
        <begin position="75"/>
        <end position="138"/>
    </location>
</feature>
<feature type="domain" description="SH3b" evidence="6">
    <location>
        <begin position="223"/>
        <end position="286"/>
    </location>
</feature>
<comment type="caution">
    <text evidence="8">The sequence shown here is derived from an EMBL/GenBank/DDBJ whole genome shotgun (WGS) entry which is preliminary data.</text>
</comment>